<dbReference type="Pfam" id="PF12499">
    <property type="entry name" value="DUF3707"/>
    <property type="match status" value="1"/>
</dbReference>
<protein>
    <recommendedName>
        <fullName evidence="2">Pherophorin domain-containing protein</fullName>
    </recommendedName>
</protein>
<feature type="domain" description="Pherophorin" evidence="2">
    <location>
        <begin position="777"/>
        <end position="911"/>
    </location>
</feature>
<dbReference type="OrthoDB" id="536161at2759"/>
<feature type="compositionally biased region" description="Pro residues" evidence="1">
    <location>
        <begin position="104"/>
        <end position="135"/>
    </location>
</feature>
<feature type="compositionally biased region" description="Pro residues" evidence="1">
    <location>
        <begin position="286"/>
        <end position="389"/>
    </location>
</feature>
<sequence>MIDDGFKQQAALLGANIQVPFRLDHCTPTYLKLMGTFASARDGEMLQEWLNGPLGMLGWVKNVTGECPDRLSGYSVQSVVQPPNNGTRSCLVGDFKLECLYRPPQSPAPPSNPPSPAPPSPGPPSPEPPSPAPSPPPPCVVCITTTIQPPAAASPATVYNLTDAQCADLSSTIIDNLNMLAADTGAVIVTPFTPDVCSPSYNASSVPAKYPYARVCGAFLSADDGTLIADPLKELMKEWVESLTGGSSCSAASLSGYLISSEATDPSGGSSCLDASYRQACSVRRPPSPRPPSPRPPSPAPPSPAPPSPAPPSPAPPSPAPPSPEPPSPEPPSPLPPSPAPPSPQPPGPAPPSPVPPGPAPPSPAPPSPAPSPSPPLPPSPPPPPPPSPPPPCHTCLLVTLTPPQAPLSPVPFAFDAATCADIAATISSDVAQQATDMGSIILDPLALTECLVTAVKVCGTFLSAADGARLSPWLKDQSQFWLESLGGGDCTSALAGYSMSFQAVPGPAGGDTCLEATSSRASRPPPPPRAQSQTNAPPLPPLPCEVLIHILLQPPDSPPAVAEPIDDSSTAAAATSSGRRHRLLQQQQAVPIATAADGSGAGQAFAFDAASCTELANRIIAGFAAQAPLVGSKITVPFTQFACGPQRLVLQGTFATEADGLRLTSWLNGPDGMQAWLRSVTGGDACSRELSGYSVRSVVTGPSGELYPSCINADFKQTCVPAPPGPTAPPSPRPPSLPNVPARKTQPPPPPAPATPAPPAMPGFPSDTPELVRTHECVASTNDVPYSMGQLYVRQALDQYGAPAVAMCTRVSSRQACRKGAFCCDMDFAKIEVPINPACRDELRRIAINRRLDDWSWGSYTSSGLLTIKFENLRTDLPSGPDGAELCWLVRPGGACSDPAVFCKQRSCQVRAS</sequence>
<feature type="compositionally biased region" description="Low complexity" evidence="1">
    <location>
        <begin position="569"/>
        <end position="578"/>
    </location>
</feature>
<gene>
    <name evidence="3" type="ORF">HYH02_012530</name>
</gene>
<keyword evidence="4" id="KW-1185">Reference proteome</keyword>
<feature type="region of interest" description="Disordered" evidence="1">
    <location>
        <begin position="280"/>
        <end position="389"/>
    </location>
</feature>
<dbReference type="EMBL" id="JAEHOD010000061">
    <property type="protein sequence ID" value="KAG2433599.1"/>
    <property type="molecule type" value="Genomic_DNA"/>
</dbReference>
<evidence type="ECO:0000259" key="2">
    <source>
        <dbReference type="Pfam" id="PF12499"/>
    </source>
</evidence>
<feature type="compositionally biased region" description="Pro residues" evidence="1">
    <location>
        <begin position="747"/>
        <end position="763"/>
    </location>
</feature>
<dbReference type="PRINTS" id="PR01217">
    <property type="entry name" value="PRICHEXTENSN"/>
</dbReference>
<evidence type="ECO:0000313" key="4">
    <source>
        <dbReference type="Proteomes" id="UP000613740"/>
    </source>
</evidence>
<organism evidence="3 4">
    <name type="scientific">Chlamydomonas schloesseri</name>
    <dbReference type="NCBI Taxonomy" id="2026947"/>
    <lineage>
        <taxon>Eukaryota</taxon>
        <taxon>Viridiplantae</taxon>
        <taxon>Chlorophyta</taxon>
        <taxon>core chlorophytes</taxon>
        <taxon>Chlorophyceae</taxon>
        <taxon>CS clade</taxon>
        <taxon>Chlamydomonadales</taxon>
        <taxon>Chlamydomonadaceae</taxon>
        <taxon>Chlamydomonas</taxon>
    </lineage>
</organism>
<feature type="region of interest" description="Disordered" evidence="1">
    <location>
        <begin position="722"/>
        <end position="770"/>
    </location>
</feature>
<reference evidence="3" key="1">
    <citation type="journal article" date="2020" name="bioRxiv">
        <title>Comparative genomics of Chlamydomonas.</title>
        <authorList>
            <person name="Craig R.J."/>
            <person name="Hasan A.R."/>
            <person name="Ness R.W."/>
            <person name="Keightley P.D."/>
        </authorList>
    </citation>
    <scope>NUCLEOTIDE SEQUENCE</scope>
    <source>
        <strain evidence="3">CCAP 11/173</strain>
    </source>
</reference>
<evidence type="ECO:0000313" key="3">
    <source>
        <dbReference type="EMBL" id="KAG2433599.1"/>
    </source>
</evidence>
<feature type="region of interest" description="Disordered" evidence="1">
    <location>
        <begin position="511"/>
        <end position="539"/>
    </location>
</feature>
<comment type="caution">
    <text evidence="3">The sequence shown here is derived from an EMBL/GenBank/DDBJ whole genome shotgun (WGS) entry which is preliminary data.</text>
</comment>
<feature type="region of interest" description="Disordered" evidence="1">
    <location>
        <begin position="559"/>
        <end position="583"/>
    </location>
</feature>
<feature type="region of interest" description="Disordered" evidence="1">
    <location>
        <begin position="102"/>
        <end position="135"/>
    </location>
</feature>
<name>A0A835SUT6_9CHLO</name>
<evidence type="ECO:0000256" key="1">
    <source>
        <dbReference type="SAM" id="MobiDB-lite"/>
    </source>
</evidence>
<proteinExistence type="predicted"/>
<dbReference type="PANTHER" id="PTHR24216:SF65">
    <property type="entry name" value="PAXILLIN-LIKE PROTEIN 1"/>
    <property type="match status" value="1"/>
</dbReference>
<feature type="compositionally biased region" description="Pro residues" evidence="1">
    <location>
        <begin position="722"/>
        <end position="739"/>
    </location>
</feature>
<dbReference type="InterPro" id="IPR024616">
    <property type="entry name" value="Pherophorin"/>
</dbReference>
<dbReference type="PANTHER" id="PTHR24216">
    <property type="entry name" value="PAXILLIN-RELATED"/>
    <property type="match status" value="1"/>
</dbReference>
<accession>A0A835SUT6</accession>
<dbReference type="Proteomes" id="UP000613740">
    <property type="component" value="Unassembled WGS sequence"/>
</dbReference>
<dbReference type="AlphaFoldDB" id="A0A835SUT6"/>